<accession>A0A4Q0XTY1</accession>
<dbReference type="InterPro" id="IPR015867">
    <property type="entry name" value="N-reg_PII/ATP_PRibTrfase_C"/>
</dbReference>
<dbReference type="InterPro" id="IPR004323">
    <property type="entry name" value="Ion_tolerance_CutA"/>
</dbReference>
<organism evidence="2 3">
    <name type="scientific">Candidatus Marinarcus aquaticus</name>
    <dbReference type="NCBI Taxonomy" id="2044504"/>
    <lineage>
        <taxon>Bacteria</taxon>
        <taxon>Pseudomonadati</taxon>
        <taxon>Campylobacterota</taxon>
        <taxon>Epsilonproteobacteria</taxon>
        <taxon>Campylobacterales</taxon>
        <taxon>Arcobacteraceae</taxon>
        <taxon>Candidatus Marinarcus</taxon>
    </lineage>
</organism>
<evidence type="ECO:0000313" key="2">
    <source>
        <dbReference type="EMBL" id="RXJ57851.1"/>
    </source>
</evidence>
<evidence type="ECO:0000256" key="1">
    <source>
        <dbReference type="ARBA" id="ARBA00010169"/>
    </source>
</evidence>
<dbReference type="OrthoDB" id="37622at2"/>
<name>A0A4Q0XTY1_9BACT</name>
<proteinExistence type="inferred from homology"/>
<dbReference type="GO" id="GO:0010038">
    <property type="term" value="P:response to metal ion"/>
    <property type="evidence" value="ECO:0007669"/>
    <property type="project" value="InterPro"/>
</dbReference>
<evidence type="ECO:0000313" key="3">
    <source>
        <dbReference type="Proteomes" id="UP000290657"/>
    </source>
</evidence>
<sequence length="103" mass="11849">MTAIIIQTTCGCKKEAKKIAKLLVKEKLAACVQFQKIKSVYEWKNELCVDKEVLLSIKTKKENFEIIQRKIKDNHSYDLPEIVAIDISNASNEYLQFIEGNTK</sequence>
<dbReference type="InterPro" id="IPR011322">
    <property type="entry name" value="N-reg_PII-like_a/b"/>
</dbReference>
<dbReference type="Proteomes" id="UP000290657">
    <property type="component" value="Unassembled WGS sequence"/>
</dbReference>
<dbReference type="Gene3D" id="3.30.70.120">
    <property type="match status" value="1"/>
</dbReference>
<dbReference type="GO" id="GO:0005507">
    <property type="term" value="F:copper ion binding"/>
    <property type="evidence" value="ECO:0007669"/>
    <property type="project" value="TreeGrafter"/>
</dbReference>
<comment type="similarity">
    <text evidence="1">Belongs to the CutA family.</text>
</comment>
<comment type="caution">
    <text evidence="2">The sequence shown here is derived from an EMBL/GenBank/DDBJ whole genome shotgun (WGS) entry which is preliminary data.</text>
</comment>
<dbReference type="PANTHER" id="PTHR23419">
    <property type="entry name" value="DIVALENT CATION TOLERANCE CUTA-RELATED"/>
    <property type="match status" value="1"/>
</dbReference>
<gene>
    <name evidence="2" type="ORF">CRV04_04920</name>
</gene>
<protein>
    <submittedName>
        <fullName evidence="2">Divalent-cation tolerance protein CutA</fullName>
    </submittedName>
</protein>
<dbReference type="EMBL" id="PDKN01000003">
    <property type="protein sequence ID" value="RXJ57851.1"/>
    <property type="molecule type" value="Genomic_DNA"/>
</dbReference>
<dbReference type="AlphaFoldDB" id="A0A4Q0XTY1"/>
<dbReference type="Pfam" id="PF03091">
    <property type="entry name" value="CutA1"/>
    <property type="match status" value="1"/>
</dbReference>
<keyword evidence="3" id="KW-1185">Reference proteome</keyword>
<reference evidence="2 3" key="1">
    <citation type="submission" date="2017-10" db="EMBL/GenBank/DDBJ databases">
        <title>Genomics of the genus Arcobacter.</title>
        <authorList>
            <person name="Perez-Cataluna A."/>
            <person name="Figueras M.J."/>
        </authorList>
    </citation>
    <scope>NUCLEOTIDE SEQUENCE [LARGE SCALE GENOMIC DNA]</scope>
    <source>
        <strain evidence="2 3">CECT 8987</strain>
    </source>
</reference>
<dbReference type="RefSeq" id="WP_128995714.1">
    <property type="nucleotide sequence ID" value="NZ_PDKN01000003.1"/>
</dbReference>
<dbReference type="PANTHER" id="PTHR23419:SF8">
    <property type="entry name" value="FI09726P"/>
    <property type="match status" value="1"/>
</dbReference>
<dbReference type="SUPFAM" id="SSF54913">
    <property type="entry name" value="GlnB-like"/>
    <property type="match status" value="1"/>
</dbReference>